<evidence type="ECO:0000256" key="1">
    <source>
        <dbReference type="SAM" id="MobiDB-lite"/>
    </source>
</evidence>
<dbReference type="Proteomes" id="UP000242715">
    <property type="component" value="Unassembled WGS sequence"/>
</dbReference>
<dbReference type="EMBL" id="BCLP01038308">
    <property type="protein sequence ID" value="GAU10018.1"/>
    <property type="molecule type" value="Genomic_DNA"/>
</dbReference>
<feature type="non-terminal residue" evidence="3">
    <location>
        <position position="291"/>
    </location>
</feature>
<gene>
    <name evidence="3" type="ORF">TSUD_414610</name>
</gene>
<name>A0A1B5Z7D0_TRISU</name>
<feature type="compositionally biased region" description="Acidic residues" evidence="1">
    <location>
        <begin position="55"/>
        <end position="67"/>
    </location>
</feature>
<dbReference type="AlphaFoldDB" id="A0A1B5Z7D0"/>
<dbReference type="OrthoDB" id="1748764at2759"/>
<dbReference type="PANTHER" id="PTHR33494">
    <property type="entry name" value="OS02G0793800 PROTEIN"/>
    <property type="match status" value="1"/>
</dbReference>
<feature type="compositionally biased region" description="Acidic residues" evidence="1">
    <location>
        <begin position="82"/>
        <end position="140"/>
    </location>
</feature>
<comment type="caution">
    <text evidence="3">The sequence shown here is derived from an EMBL/GenBank/DDBJ whole genome shotgun (WGS) entry which is preliminary data.</text>
</comment>
<feature type="region of interest" description="Disordered" evidence="1">
    <location>
        <begin position="205"/>
        <end position="225"/>
    </location>
</feature>
<feature type="compositionally biased region" description="Basic and acidic residues" evidence="1">
    <location>
        <begin position="68"/>
        <end position="81"/>
    </location>
</feature>
<dbReference type="Pfam" id="PF24818">
    <property type="entry name" value="PH_TRF2_HOY1"/>
    <property type="match status" value="1"/>
</dbReference>
<proteinExistence type="predicted"/>
<evidence type="ECO:0000259" key="2">
    <source>
        <dbReference type="Pfam" id="PF24818"/>
    </source>
</evidence>
<reference evidence="4" key="1">
    <citation type="journal article" date="2017" name="Front. Plant Sci.">
        <title>Climate Clever Clovers: New Paradigm to Reduce the Environmental Footprint of Ruminants by Breeding Low Methanogenic Forages Utilizing Haplotype Variation.</title>
        <authorList>
            <person name="Kaur P."/>
            <person name="Appels R."/>
            <person name="Bayer P.E."/>
            <person name="Keeble-Gagnere G."/>
            <person name="Wang J."/>
            <person name="Hirakawa H."/>
            <person name="Shirasawa K."/>
            <person name="Vercoe P."/>
            <person name="Stefanova K."/>
            <person name="Durmic Z."/>
            <person name="Nichols P."/>
            <person name="Revell C."/>
            <person name="Isobe S.N."/>
            <person name="Edwards D."/>
            <person name="Erskine W."/>
        </authorList>
    </citation>
    <scope>NUCLEOTIDE SEQUENCE [LARGE SCALE GENOMIC DNA]</scope>
    <source>
        <strain evidence="4">cv. Daliak</strain>
    </source>
</reference>
<dbReference type="PANTHER" id="PTHR33494:SF1">
    <property type="entry name" value="C2H2-TYPE DOMAIN-CONTAINING PROTEIN-RELATED"/>
    <property type="match status" value="1"/>
</dbReference>
<evidence type="ECO:0000313" key="3">
    <source>
        <dbReference type="EMBL" id="GAU10018.1"/>
    </source>
</evidence>
<feature type="region of interest" description="Disordered" evidence="1">
    <location>
        <begin position="20"/>
        <end position="166"/>
    </location>
</feature>
<evidence type="ECO:0000313" key="4">
    <source>
        <dbReference type="Proteomes" id="UP000242715"/>
    </source>
</evidence>
<keyword evidence="4" id="KW-1185">Reference proteome</keyword>
<accession>A0A1B5Z7D0</accession>
<dbReference type="InterPro" id="IPR057939">
    <property type="entry name" value="TRF2_HOY1_PH"/>
</dbReference>
<protein>
    <recommendedName>
        <fullName evidence="2">TRF2/HOY1 PH-like domain-containing protein</fullName>
    </recommendedName>
</protein>
<sequence length="291" mass="32121">MFPLCSSICCGLFVIHCGPESSDENHQVPQNEIEEVYWSGSSSSSESNIQGSIDYPDEESSESEVEQELAHPEDEIVHEEDNVSDPESEVEQELADFEDEEEDADDEEDPEEQLADGGGDDDDEYDDDEEKDDNDEEDDANVAKKGVGDPLDHGRKKKPKQWRSDASLSSILDEPCSLGLSLKNNPSLLDLAQMAMVSLMNMVPANDSRSKKESRAPAKKPNATNFSATLLKTGSWEVAKHPKFYMEADSQPRKSKTWQETTDFIGGQAIHVHASMSTGKISRCLPSCALS</sequence>
<feature type="domain" description="TRF2/HOY1 PH-like" evidence="2">
    <location>
        <begin position="237"/>
        <end position="271"/>
    </location>
</feature>
<organism evidence="3 4">
    <name type="scientific">Trifolium subterraneum</name>
    <name type="common">Subterranean clover</name>
    <dbReference type="NCBI Taxonomy" id="3900"/>
    <lineage>
        <taxon>Eukaryota</taxon>
        <taxon>Viridiplantae</taxon>
        <taxon>Streptophyta</taxon>
        <taxon>Embryophyta</taxon>
        <taxon>Tracheophyta</taxon>
        <taxon>Spermatophyta</taxon>
        <taxon>Magnoliopsida</taxon>
        <taxon>eudicotyledons</taxon>
        <taxon>Gunneridae</taxon>
        <taxon>Pentapetalae</taxon>
        <taxon>rosids</taxon>
        <taxon>fabids</taxon>
        <taxon>Fabales</taxon>
        <taxon>Fabaceae</taxon>
        <taxon>Papilionoideae</taxon>
        <taxon>50 kb inversion clade</taxon>
        <taxon>NPAAA clade</taxon>
        <taxon>Hologalegina</taxon>
        <taxon>IRL clade</taxon>
        <taxon>Trifolieae</taxon>
        <taxon>Trifolium</taxon>
    </lineage>
</organism>